<dbReference type="SUPFAM" id="SSF56399">
    <property type="entry name" value="ADP-ribosylation"/>
    <property type="match status" value="1"/>
</dbReference>
<evidence type="ECO:0000313" key="1">
    <source>
        <dbReference type="EMBL" id="QHS78275.1"/>
    </source>
</evidence>
<dbReference type="AlphaFoldDB" id="A0A6C0AFX2"/>
<dbReference type="EMBL" id="MN740595">
    <property type="protein sequence ID" value="QHS78275.1"/>
    <property type="molecule type" value="Genomic_DNA"/>
</dbReference>
<name>A0A6C0AFX2_9ZZZZ</name>
<dbReference type="Gene3D" id="3.90.228.10">
    <property type="match status" value="1"/>
</dbReference>
<reference evidence="1" key="1">
    <citation type="journal article" date="2020" name="Nature">
        <title>Giant virus diversity and host interactions through global metagenomics.</title>
        <authorList>
            <person name="Schulz F."/>
            <person name="Roux S."/>
            <person name="Paez-Espino D."/>
            <person name="Jungbluth S."/>
            <person name="Walsh D.A."/>
            <person name="Denef V.J."/>
            <person name="McMahon K.D."/>
            <person name="Konstantinidis K.T."/>
            <person name="Eloe-Fadrosh E.A."/>
            <person name="Kyrpides N.C."/>
            <person name="Woyke T."/>
        </authorList>
    </citation>
    <scope>NUCLEOTIDE SEQUENCE</scope>
    <source>
        <strain evidence="1">GVMAG-S-1021933-23</strain>
    </source>
</reference>
<proteinExistence type="predicted"/>
<accession>A0A6C0AFX2</accession>
<protein>
    <recommendedName>
        <fullName evidence="2">PARP catalytic domain-containing protein</fullName>
    </recommendedName>
</protein>
<sequence>MVDIVKRFVSRFEPYIIPKINRITFNHNKEMEEKFKKLIGNRKVIQLYHCTDSSNYSNISKNIFNNGFHIGPGSNKGYGVYFASHSQYSAFWGGGNHIIVCDIIVDEDFVSKHISEIYSSVNNWEYVVSKTELIFPRCLIEFKLSIDNSYRNKSWSNGICDNCRYEKEKLEECFRRCDCKHFPVADIDDILV</sequence>
<organism evidence="1">
    <name type="scientific">viral metagenome</name>
    <dbReference type="NCBI Taxonomy" id="1070528"/>
    <lineage>
        <taxon>unclassified sequences</taxon>
        <taxon>metagenomes</taxon>
        <taxon>organismal metagenomes</taxon>
    </lineage>
</organism>
<evidence type="ECO:0008006" key="2">
    <source>
        <dbReference type="Google" id="ProtNLM"/>
    </source>
</evidence>